<dbReference type="Proteomes" id="UP000677054">
    <property type="component" value="Unassembled WGS sequence"/>
</dbReference>
<dbReference type="AlphaFoldDB" id="A0A7R9A6Y8"/>
<feature type="region of interest" description="Disordered" evidence="1">
    <location>
        <begin position="124"/>
        <end position="161"/>
    </location>
</feature>
<proteinExistence type="predicted"/>
<protein>
    <submittedName>
        <fullName evidence="2">Uncharacterized protein</fullName>
    </submittedName>
</protein>
<dbReference type="OrthoDB" id="6090360at2759"/>
<organism evidence="2">
    <name type="scientific">Darwinula stevensoni</name>
    <dbReference type="NCBI Taxonomy" id="69355"/>
    <lineage>
        <taxon>Eukaryota</taxon>
        <taxon>Metazoa</taxon>
        <taxon>Ecdysozoa</taxon>
        <taxon>Arthropoda</taxon>
        <taxon>Crustacea</taxon>
        <taxon>Oligostraca</taxon>
        <taxon>Ostracoda</taxon>
        <taxon>Podocopa</taxon>
        <taxon>Podocopida</taxon>
        <taxon>Darwinulocopina</taxon>
        <taxon>Darwinuloidea</taxon>
        <taxon>Darwinulidae</taxon>
        <taxon>Darwinula</taxon>
    </lineage>
</organism>
<evidence type="ECO:0000313" key="2">
    <source>
        <dbReference type="EMBL" id="CAD7249237.1"/>
    </source>
</evidence>
<accession>A0A7R9A6Y8</accession>
<reference evidence="2" key="1">
    <citation type="submission" date="2020-11" db="EMBL/GenBank/DDBJ databases">
        <authorList>
            <person name="Tran Van P."/>
        </authorList>
    </citation>
    <scope>NUCLEOTIDE SEQUENCE</scope>
</reference>
<dbReference type="EMBL" id="CAJPEV010002190">
    <property type="protein sequence ID" value="CAG0896056.1"/>
    <property type="molecule type" value="Genomic_DNA"/>
</dbReference>
<sequence length="341" mass="39042">MFCRILPSHPRNLPTDEFGYRKPPQAILEVAAKALGGQPCWVTFNRCASTLKPLLSRVEKRESDAWDSLAGAWSKKNWNSLGPGMSSWGRLGVVLGSSWGRLGVVFIKMWKAWEDVVMASPRELSPVSRPQRHPSPSPAFISPRDRHPRKGTGTSGFHPAWGKRSDWRKLDGMWGKRSDWRKLGGMWGKRAGGQQWRDRSTKYWDSYGNEDGSDAMEASERRNAVWSRLFLDGSKEGMKRWGDCRLITLAPAEILQPESSEIGFWIRLPRWEKEAREEGRALEKEAREGDRAREKEAREGDRAREKEAREGDRAREEGTKGRAKRDAVRKDDIPQIQSNWM</sequence>
<evidence type="ECO:0000256" key="1">
    <source>
        <dbReference type="SAM" id="MobiDB-lite"/>
    </source>
</evidence>
<feature type="region of interest" description="Disordered" evidence="1">
    <location>
        <begin position="277"/>
        <end position="341"/>
    </location>
</feature>
<feature type="compositionally biased region" description="Basic and acidic residues" evidence="1">
    <location>
        <begin position="277"/>
        <end position="333"/>
    </location>
</feature>
<name>A0A7R9A6Y8_9CRUS</name>
<gene>
    <name evidence="2" type="ORF">DSTB1V02_LOCUS9036</name>
</gene>
<dbReference type="EMBL" id="LR901707">
    <property type="protein sequence ID" value="CAD7249237.1"/>
    <property type="molecule type" value="Genomic_DNA"/>
</dbReference>
<keyword evidence="3" id="KW-1185">Reference proteome</keyword>
<evidence type="ECO:0000313" key="3">
    <source>
        <dbReference type="Proteomes" id="UP000677054"/>
    </source>
</evidence>